<comment type="function">
    <text evidence="4">S-adenosyl-L-methionine-dependent methyltransferase that specifically methylates the N(1) position of an adenine present in helix 65 in 25S rRNA.</text>
</comment>
<dbReference type="EC" id="2.1.1.-" evidence="4"/>
<dbReference type="AlphaFoldDB" id="A0A2P8A813"/>
<dbReference type="PANTHER" id="PTHR21008:SF1">
    <property type="entry name" value="25S RRNA (ADENINE(2142)-N(1))-METHYLTRANSFERASE"/>
    <property type="match status" value="1"/>
</dbReference>
<dbReference type="InterPro" id="IPR029063">
    <property type="entry name" value="SAM-dependent_MTases_sf"/>
</dbReference>
<dbReference type="HAMAP" id="MF_03044">
    <property type="entry name" value="BMT2"/>
    <property type="match status" value="1"/>
</dbReference>
<evidence type="ECO:0000256" key="2">
    <source>
        <dbReference type="ARBA" id="ARBA00022679"/>
    </source>
</evidence>
<keyword evidence="3 4" id="KW-0949">S-adenosyl-L-methionine</keyword>
<evidence type="ECO:0000313" key="7">
    <source>
        <dbReference type="Proteomes" id="UP000243723"/>
    </source>
</evidence>
<evidence type="ECO:0000256" key="4">
    <source>
        <dbReference type="HAMAP-Rule" id="MF_03044"/>
    </source>
</evidence>
<dbReference type="Proteomes" id="UP000243723">
    <property type="component" value="Unassembled WGS sequence"/>
</dbReference>
<accession>A0A2P8A813</accession>
<dbReference type="PANTHER" id="PTHR21008">
    <property type="entry name" value="S-ADENOSYLMETHIONINE SENSOR UPSTREAM OF MTORC1-RELATED"/>
    <property type="match status" value="1"/>
</dbReference>
<feature type="binding site" evidence="4">
    <location>
        <position position="114"/>
    </location>
    <ligand>
        <name>S-adenosyl-L-methionine</name>
        <dbReference type="ChEBI" id="CHEBI:59789"/>
    </ligand>
</feature>
<organism evidence="6 7">
    <name type="scientific">Elsinoe australis</name>
    <dbReference type="NCBI Taxonomy" id="40998"/>
    <lineage>
        <taxon>Eukaryota</taxon>
        <taxon>Fungi</taxon>
        <taxon>Dikarya</taxon>
        <taxon>Ascomycota</taxon>
        <taxon>Pezizomycotina</taxon>
        <taxon>Dothideomycetes</taxon>
        <taxon>Dothideomycetidae</taxon>
        <taxon>Myriangiales</taxon>
        <taxon>Elsinoaceae</taxon>
        <taxon>Elsinoe</taxon>
    </lineage>
</organism>
<evidence type="ECO:0000256" key="1">
    <source>
        <dbReference type="ARBA" id="ARBA00022603"/>
    </source>
</evidence>
<dbReference type="STRING" id="40998.A0A2P8A813"/>
<sequence>MARSSRQKKSLASGRPGISKPTAAKLSAKAGRTIIRSHHQLNKALELANKAGDGNQADELRRQIEARGGLASYQHASLLGQSDERGGDSSKVLVEWIKPRVNGIEETLKVLEVGALSTTNACSKWKKMAVTRIDLNSQTAGIIQQDFMERPLPTTKDERFDVISLSLVLNYVPDKEGRGRMLMRTCSFLDSHGDVEGQGFRPCLFVVLPAPCVNNSRYMNERHLNTIMNQLGYYTLEQKTTSKLHYSLWAFKAESVGAHKFIKRTEINPGKTRNNFSIVL</sequence>
<dbReference type="EMBL" id="NHZQ01000060">
    <property type="protein sequence ID" value="PSK56590.1"/>
    <property type="molecule type" value="Genomic_DNA"/>
</dbReference>
<dbReference type="GO" id="GO:0005730">
    <property type="term" value="C:nucleolus"/>
    <property type="evidence" value="ECO:0007669"/>
    <property type="project" value="UniProtKB-SubCell"/>
</dbReference>
<evidence type="ECO:0000256" key="5">
    <source>
        <dbReference type="SAM" id="MobiDB-lite"/>
    </source>
</evidence>
<feature type="region of interest" description="Disordered" evidence="5">
    <location>
        <begin position="1"/>
        <end position="25"/>
    </location>
</feature>
<keyword evidence="4" id="KW-0539">Nucleus</keyword>
<dbReference type="InterPro" id="IPR021867">
    <property type="entry name" value="Bmt2/SAMTOR"/>
</dbReference>
<evidence type="ECO:0000256" key="3">
    <source>
        <dbReference type="ARBA" id="ARBA00022691"/>
    </source>
</evidence>
<feature type="binding site" evidence="4">
    <location>
        <position position="134"/>
    </location>
    <ligand>
        <name>S-adenosyl-L-methionine</name>
        <dbReference type="ChEBI" id="CHEBI:59789"/>
    </ligand>
</feature>
<dbReference type="GO" id="GO:0016433">
    <property type="term" value="F:rRNA (adenine) methyltransferase activity"/>
    <property type="evidence" value="ECO:0007669"/>
    <property type="project" value="UniProtKB-UniRule"/>
</dbReference>
<proteinExistence type="inferred from homology"/>
<name>A0A2P8A813_9PEZI</name>
<keyword evidence="7" id="KW-1185">Reference proteome</keyword>
<keyword evidence="1 4" id="KW-0489">Methyltransferase</keyword>
<dbReference type="OrthoDB" id="5954793at2759"/>
<comment type="subcellular location">
    <subcellularLocation>
        <location evidence="4">Nucleus</location>
        <location evidence="4">Nucleolus</location>
    </subcellularLocation>
</comment>
<dbReference type="SUPFAM" id="SSF53335">
    <property type="entry name" value="S-adenosyl-L-methionine-dependent methyltransferases"/>
    <property type="match status" value="1"/>
</dbReference>
<comment type="caution">
    <text evidence="6">The sequence shown here is derived from an EMBL/GenBank/DDBJ whole genome shotgun (WGS) entry which is preliminary data.</text>
</comment>
<evidence type="ECO:0000313" key="6">
    <source>
        <dbReference type="EMBL" id="PSK56590.1"/>
    </source>
</evidence>
<gene>
    <name evidence="6" type="ORF">B9Z65_6214</name>
</gene>
<reference evidence="6 7" key="1">
    <citation type="submission" date="2017-05" db="EMBL/GenBank/DDBJ databases">
        <title>Draft genome sequence of Elsinoe australis.</title>
        <authorList>
            <person name="Cheng Q."/>
        </authorList>
    </citation>
    <scope>NUCLEOTIDE SEQUENCE [LARGE SCALE GENOMIC DNA]</scope>
    <source>
        <strain evidence="6 7">NL1</strain>
    </source>
</reference>
<protein>
    <recommendedName>
        <fullName evidence="4">25S rRNA adenine-N(1) methyltransferase</fullName>
        <ecNumber evidence="4">2.1.1.-</ecNumber>
    </recommendedName>
</protein>
<dbReference type="Pfam" id="PF11968">
    <property type="entry name" value="Bmt2"/>
    <property type="match status" value="1"/>
</dbReference>
<comment type="similarity">
    <text evidence="4">Belongs to the BMT2 family.</text>
</comment>
<keyword evidence="2 4" id="KW-0808">Transferase</keyword>